<keyword evidence="4 8" id="KW-1133">Transmembrane helix</keyword>
<sequence length="576" mass="66219">MENSHEKDGFLYIAINEVEPDFSDFAIKKLNELASVIIINFGINRNIKPLLNPNHFKFVLTDPEGDLSYANDIFKRVRVSRAKIVLILTRKPLPIFITYLLNSYAKIKCFNVIVVYESDGKIEVMTHNPFLPTFDKIVNLTNSPLPFFYDKTRDLHGSTINCLFTFHDRTKIKKVRRNGKVDFEGKDYNAIATIVAHLNGKLQIETMDNAFINPWFEAINWPDRASRKIKILEKRDISILIKSEQFTVDDQIVENLYPHTQNDLSILVPKASEIPVGELMAAIYKPSTWALNVTISLIVFLLVVTVRKLCKQRIIIKDVFFEVWSVLVINHVIHFPRHSLERLLIFGWILSCFVVNMFLQTKITSFLAIRLNHPDINTIEQLFESGLPLYSLPNYAEEVQKKYNGTQYEKFTLALLPLASNEGLMDQMTYKADVSQLPAFIIEHDIALFVSRCKNLRRNGAQMYHLVKESIIPNYQSYKVIHNSPLLPVLNKKLRRLGEGGFIELWAKRSIHNATLEGFLSPEGVADADAVKPLTLDMTLFLFYGLLLGLLFATMAFLAEVFVYEVTKPKQFIFLH</sequence>
<evidence type="ECO:0000313" key="9">
    <source>
        <dbReference type="EMBL" id="EFA10134.1"/>
    </source>
</evidence>
<dbReference type="OMA" id="YIAINEV"/>
<keyword evidence="6" id="KW-0675">Receptor</keyword>
<keyword evidence="2" id="KW-1003">Cell membrane</keyword>
<feature type="transmembrane region" description="Helical" evidence="8">
    <location>
        <begin position="319"/>
        <end position="336"/>
    </location>
</feature>
<dbReference type="InterPro" id="IPR052192">
    <property type="entry name" value="Insect_Ionotropic_Sensory_Rcpt"/>
</dbReference>
<dbReference type="InParanoid" id="D6X110"/>
<evidence type="ECO:0008006" key="11">
    <source>
        <dbReference type="Google" id="ProtNLM"/>
    </source>
</evidence>
<evidence type="ECO:0000313" key="10">
    <source>
        <dbReference type="Proteomes" id="UP000007266"/>
    </source>
</evidence>
<keyword evidence="10" id="KW-1185">Reference proteome</keyword>
<dbReference type="EMBL" id="KQ971371">
    <property type="protein sequence ID" value="EFA10134.1"/>
    <property type="molecule type" value="Genomic_DNA"/>
</dbReference>
<evidence type="ECO:0000256" key="2">
    <source>
        <dbReference type="ARBA" id="ARBA00022475"/>
    </source>
</evidence>
<dbReference type="Proteomes" id="UP000007266">
    <property type="component" value="Linkage group 9"/>
</dbReference>
<evidence type="ECO:0000256" key="6">
    <source>
        <dbReference type="ARBA" id="ARBA00023170"/>
    </source>
</evidence>
<evidence type="ECO:0000256" key="7">
    <source>
        <dbReference type="ARBA" id="ARBA00023180"/>
    </source>
</evidence>
<dbReference type="PANTHER" id="PTHR42643">
    <property type="entry name" value="IONOTROPIC RECEPTOR 20A-RELATED"/>
    <property type="match status" value="1"/>
</dbReference>
<evidence type="ECO:0000256" key="8">
    <source>
        <dbReference type="SAM" id="Phobius"/>
    </source>
</evidence>
<gene>
    <name evidence="9" type="primary">AUGUSTUS-3.0.2_12315</name>
    <name evidence="9" type="ORF">TcasGA2_TC012315</name>
</gene>
<evidence type="ECO:0000256" key="3">
    <source>
        <dbReference type="ARBA" id="ARBA00022692"/>
    </source>
</evidence>
<dbReference type="HOGENOM" id="CLU_473570_0_0_1"/>
<dbReference type="PANTHER" id="PTHR42643:SF30">
    <property type="entry name" value="IONOTROPIC RECEPTOR 40A-RELATED"/>
    <property type="match status" value="1"/>
</dbReference>
<feature type="transmembrane region" description="Helical" evidence="8">
    <location>
        <begin position="342"/>
        <end position="359"/>
    </location>
</feature>
<name>D6X110_TRICA</name>
<keyword evidence="5 8" id="KW-0472">Membrane</keyword>
<dbReference type="PhylomeDB" id="D6X110"/>
<protein>
    <recommendedName>
        <fullName evidence="11">Ionotropic glutamate receptor C-terminal domain-containing protein</fullName>
    </recommendedName>
</protein>
<evidence type="ECO:0000256" key="5">
    <source>
        <dbReference type="ARBA" id="ARBA00023136"/>
    </source>
</evidence>
<evidence type="ECO:0000256" key="4">
    <source>
        <dbReference type="ARBA" id="ARBA00022989"/>
    </source>
</evidence>
<feature type="transmembrane region" description="Helical" evidence="8">
    <location>
        <begin position="541"/>
        <end position="564"/>
    </location>
</feature>
<organism evidence="9 10">
    <name type="scientific">Tribolium castaneum</name>
    <name type="common">Red flour beetle</name>
    <dbReference type="NCBI Taxonomy" id="7070"/>
    <lineage>
        <taxon>Eukaryota</taxon>
        <taxon>Metazoa</taxon>
        <taxon>Ecdysozoa</taxon>
        <taxon>Arthropoda</taxon>
        <taxon>Hexapoda</taxon>
        <taxon>Insecta</taxon>
        <taxon>Pterygota</taxon>
        <taxon>Neoptera</taxon>
        <taxon>Endopterygota</taxon>
        <taxon>Coleoptera</taxon>
        <taxon>Polyphaga</taxon>
        <taxon>Cucujiformia</taxon>
        <taxon>Tenebrionidae</taxon>
        <taxon>Tenebrionidae incertae sedis</taxon>
        <taxon>Tribolium</taxon>
    </lineage>
</organism>
<proteinExistence type="predicted"/>
<reference evidence="9 10" key="1">
    <citation type="journal article" date="2008" name="Nature">
        <title>The genome of the model beetle and pest Tribolium castaneum.</title>
        <authorList>
            <consortium name="Tribolium Genome Sequencing Consortium"/>
            <person name="Richards S."/>
            <person name="Gibbs R.A."/>
            <person name="Weinstock G.M."/>
            <person name="Brown S.J."/>
            <person name="Denell R."/>
            <person name="Beeman R.W."/>
            <person name="Gibbs R."/>
            <person name="Beeman R.W."/>
            <person name="Brown S.J."/>
            <person name="Bucher G."/>
            <person name="Friedrich M."/>
            <person name="Grimmelikhuijzen C.J."/>
            <person name="Klingler M."/>
            <person name="Lorenzen M."/>
            <person name="Richards S."/>
            <person name="Roth S."/>
            <person name="Schroder R."/>
            <person name="Tautz D."/>
            <person name="Zdobnov E.M."/>
            <person name="Muzny D."/>
            <person name="Gibbs R.A."/>
            <person name="Weinstock G.M."/>
            <person name="Attaway T."/>
            <person name="Bell S."/>
            <person name="Buhay C.J."/>
            <person name="Chandrabose M.N."/>
            <person name="Chavez D."/>
            <person name="Clerk-Blankenburg K.P."/>
            <person name="Cree A."/>
            <person name="Dao M."/>
            <person name="Davis C."/>
            <person name="Chacko J."/>
            <person name="Dinh H."/>
            <person name="Dugan-Rocha S."/>
            <person name="Fowler G."/>
            <person name="Garner T.T."/>
            <person name="Garnes J."/>
            <person name="Gnirke A."/>
            <person name="Hawes A."/>
            <person name="Hernandez J."/>
            <person name="Hines S."/>
            <person name="Holder M."/>
            <person name="Hume J."/>
            <person name="Jhangiani S.N."/>
            <person name="Joshi V."/>
            <person name="Khan Z.M."/>
            <person name="Jackson L."/>
            <person name="Kovar C."/>
            <person name="Kowis A."/>
            <person name="Lee S."/>
            <person name="Lewis L.R."/>
            <person name="Margolis J."/>
            <person name="Morgan M."/>
            <person name="Nazareth L.V."/>
            <person name="Nguyen N."/>
            <person name="Okwuonu G."/>
            <person name="Parker D."/>
            <person name="Richards S."/>
            <person name="Ruiz S.J."/>
            <person name="Santibanez J."/>
            <person name="Savard J."/>
            <person name="Scherer S.E."/>
            <person name="Schneider B."/>
            <person name="Sodergren E."/>
            <person name="Tautz D."/>
            <person name="Vattahil S."/>
            <person name="Villasana D."/>
            <person name="White C.S."/>
            <person name="Wright R."/>
            <person name="Park Y."/>
            <person name="Beeman R.W."/>
            <person name="Lord J."/>
            <person name="Oppert B."/>
            <person name="Lorenzen M."/>
            <person name="Brown S."/>
            <person name="Wang L."/>
            <person name="Savard J."/>
            <person name="Tautz D."/>
            <person name="Richards S."/>
            <person name="Weinstock G."/>
            <person name="Gibbs R.A."/>
            <person name="Liu Y."/>
            <person name="Worley K."/>
            <person name="Weinstock G."/>
            <person name="Elsik C.G."/>
            <person name="Reese J.T."/>
            <person name="Elhaik E."/>
            <person name="Landan G."/>
            <person name="Graur D."/>
            <person name="Arensburger P."/>
            <person name="Atkinson P."/>
            <person name="Beeman R.W."/>
            <person name="Beidler J."/>
            <person name="Brown S.J."/>
            <person name="Demuth J.P."/>
            <person name="Drury D.W."/>
            <person name="Du Y.Z."/>
            <person name="Fujiwara H."/>
            <person name="Lorenzen M."/>
            <person name="Maselli V."/>
            <person name="Osanai M."/>
            <person name="Park Y."/>
            <person name="Robertson H.M."/>
            <person name="Tu Z."/>
            <person name="Wang J.J."/>
            <person name="Wang S."/>
            <person name="Richards S."/>
            <person name="Song H."/>
            <person name="Zhang L."/>
            <person name="Sodergren E."/>
            <person name="Werner D."/>
            <person name="Stanke M."/>
            <person name="Morgenstern B."/>
            <person name="Solovyev V."/>
            <person name="Kosarev P."/>
            <person name="Brown G."/>
            <person name="Chen H.C."/>
            <person name="Ermolaeva O."/>
            <person name="Hlavina W."/>
            <person name="Kapustin Y."/>
            <person name="Kiryutin B."/>
            <person name="Kitts P."/>
            <person name="Maglott D."/>
            <person name="Pruitt K."/>
            <person name="Sapojnikov V."/>
            <person name="Souvorov A."/>
            <person name="Mackey A.J."/>
            <person name="Waterhouse R.M."/>
            <person name="Wyder S."/>
            <person name="Zdobnov E.M."/>
            <person name="Zdobnov E.M."/>
            <person name="Wyder S."/>
            <person name="Kriventseva E.V."/>
            <person name="Kadowaki T."/>
            <person name="Bork P."/>
            <person name="Aranda M."/>
            <person name="Bao R."/>
            <person name="Beermann A."/>
            <person name="Berns N."/>
            <person name="Bolognesi R."/>
            <person name="Bonneton F."/>
            <person name="Bopp D."/>
            <person name="Brown S.J."/>
            <person name="Bucher G."/>
            <person name="Butts T."/>
            <person name="Chaumot A."/>
            <person name="Denell R.E."/>
            <person name="Ferrier D.E."/>
            <person name="Friedrich M."/>
            <person name="Gordon C.M."/>
            <person name="Jindra M."/>
            <person name="Klingler M."/>
            <person name="Lan Q."/>
            <person name="Lattorff H.M."/>
            <person name="Laudet V."/>
            <person name="von Levetsow C."/>
            <person name="Liu Z."/>
            <person name="Lutz R."/>
            <person name="Lynch J.A."/>
            <person name="da Fonseca R.N."/>
            <person name="Posnien N."/>
            <person name="Reuter R."/>
            <person name="Roth S."/>
            <person name="Savard J."/>
            <person name="Schinko J.B."/>
            <person name="Schmitt C."/>
            <person name="Schoppmeier M."/>
            <person name="Schroder R."/>
            <person name="Shippy T.D."/>
            <person name="Simonnet F."/>
            <person name="Marques-Souza H."/>
            <person name="Tautz D."/>
            <person name="Tomoyasu Y."/>
            <person name="Trauner J."/>
            <person name="Van der Zee M."/>
            <person name="Vervoort M."/>
            <person name="Wittkopp N."/>
            <person name="Wimmer E.A."/>
            <person name="Yang X."/>
            <person name="Jones A.K."/>
            <person name="Sattelle D.B."/>
            <person name="Ebert P.R."/>
            <person name="Nelson D."/>
            <person name="Scott J.G."/>
            <person name="Beeman R.W."/>
            <person name="Muthukrishnan S."/>
            <person name="Kramer K.J."/>
            <person name="Arakane Y."/>
            <person name="Beeman R.W."/>
            <person name="Zhu Q."/>
            <person name="Hogenkamp D."/>
            <person name="Dixit R."/>
            <person name="Oppert B."/>
            <person name="Jiang H."/>
            <person name="Zou Z."/>
            <person name="Marshall J."/>
            <person name="Elpidina E."/>
            <person name="Vinokurov K."/>
            <person name="Oppert C."/>
            <person name="Zou Z."/>
            <person name="Evans J."/>
            <person name="Lu Z."/>
            <person name="Zhao P."/>
            <person name="Sumathipala N."/>
            <person name="Altincicek B."/>
            <person name="Vilcinskas A."/>
            <person name="Williams M."/>
            <person name="Hultmark D."/>
            <person name="Hetru C."/>
            <person name="Jiang H."/>
            <person name="Grimmelikhuijzen C.J."/>
            <person name="Hauser F."/>
            <person name="Cazzamali G."/>
            <person name="Williamson M."/>
            <person name="Park Y."/>
            <person name="Li B."/>
            <person name="Tanaka Y."/>
            <person name="Predel R."/>
            <person name="Neupert S."/>
            <person name="Schachtner J."/>
            <person name="Verleyen P."/>
            <person name="Raible F."/>
            <person name="Bork P."/>
            <person name="Friedrich M."/>
            <person name="Walden K.K."/>
            <person name="Robertson H.M."/>
            <person name="Angeli S."/>
            <person name="Foret S."/>
            <person name="Bucher G."/>
            <person name="Schuetz S."/>
            <person name="Maleszka R."/>
            <person name="Wimmer E.A."/>
            <person name="Beeman R.W."/>
            <person name="Lorenzen M."/>
            <person name="Tomoyasu Y."/>
            <person name="Miller S.C."/>
            <person name="Grossmann D."/>
            <person name="Bucher G."/>
        </authorList>
    </citation>
    <scope>NUCLEOTIDE SEQUENCE [LARGE SCALE GENOMIC DNA]</scope>
    <source>
        <strain evidence="9 10">Georgia GA2</strain>
    </source>
</reference>
<reference evidence="9 10" key="2">
    <citation type="journal article" date="2010" name="Nucleic Acids Res.">
        <title>BeetleBase in 2010: revisions to provide comprehensive genomic information for Tribolium castaneum.</title>
        <authorList>
            <person name="Kim H.S."/>
            <person name="Murphy T."/>
            <person name="Xia J."/>
            <person name="Caragea D."/>
            <person name="Park Y."/>
            <person name="Beeman R.W."/>
            <person name="Lorenzen M.D."/>
            <person name="Butcher S."/>
            <person name="Manak J.R."/>
            <person name="Brown S.J."/>
        </authorList>
    </citation>
    <scope>GENOME REANNOTATION</scope>
    <source>
        <strain evidence="9 10">Georgia GA2</strain>
    </source>
</reference>
<keyword evidence="7" id="KW-0325">Glycoprotein</keyword>
<accession>D6X110</accession>
<dbReference type="GO" id="GO:0005886">
    <property type="term" value="C:plasma membrane"/>
    <property type="evidence" value="ECO:0007669"/>
    <property type="project" value="UniProtKB-SubCell"/>
</dbReference>
<comment type="subcellular location">
    <subcellularLocation>
        <location evidence="1">Cell membrane</location>
        <topology evidence="1">Multi-pass membrane protein</topology>
    </subcellularLocation>
</comment>
<dbReference type="eggNOG" id="ENOG502TA5Y">
    <property type="taxonomic scope" value="Eukaryota"/>
</dbReference>
<evidence type="ECO:0000256" key="1">
    <source>
        <dbReference type="ARBA" id="ARBA00004651"/>
    </source>
</evidence>
<feature type="transmembrane region" description="Helical" evidence="8">
    <location>
        <begin position="289"/>
        <end position="307"/>
    </location>
</feature>
<dbReference type="AlphaFoldDB" id="D6X110"/>
<keyword evidence="3 8" id="KW-0812">Transmembrane</keyword>